<dbReference type="EMBL" id="JAAGXA010000006">
    <property type="protein sequence ID" value="NEN78696.1"/>
    <property type="molecule type" value="Genomic_DNA"/>
</dbReference>
<evidence type="ECO:0000313" key="3">
    <source>
        <dbReference type="Proteomes" id="UP000468687"/>
    </source>
</evidence>
<dbReference type="AlphaFoldDB" id="A0A6P0HJF0"/>
<proteinExistence type="predicted"/>
<sequence>MPLTTQRYGYKTWMPLPDLVTGSDGTAYATIQMSKWRIDNRVRVQFAGNATYGASTGEGAVTMKMREAVVYLEVKGSSVRDEHPYRMWMAVTDEVGNAVTGKLEVQVDDGSGTRILTNVSLDAKGKARIDVYPRKGSKYRAIFRTEGWIYQGTSPSRYVSVLPYTNPVALPAGAPKPSVHTRALTPARATVAGAFPQVLTIPDHIWNHMVGRSWRSGCPVGRADLRLVRVNYIGFDGFRYRGEMVVNKSVATRTANAFAAMHNSGIPIRLMVRVDWFGYSSTVRGADDYRSMAADNTSAFNCRDVVGKPGTRSPHSYGRSIDINPWENPYHSARGVVPNTWWVSRSHPQVAWRSSGHTVVKLLARYGIRWTYGLSDKHHFDA</sequence>
<reference evidence="2 3" key="1">
    <citation type="journal article" date="2014" name="Int. J. Syst. Evol. Microbiol.">
        <title>Nocardioides zeae sp. nov., isolated from the stem of Zea mays.</title>
        <authorList>
            <person name="Glaeser S.P."/>
            <person name="McInroy J.A."/>
            <person name="Busse H.J."/>
            <person name="Kampfer P."/>
        </authorList>
    </citation>
    <scope>NUCLEOTIDE SEQUENCE [LARGE SCALE GENOMIC DNA]</scope>
    <source>
        <strain evidence="2 3">JCM 30728</strain>
    </source>
</reference>
<feature type="domain" description="Peptidase M15C" evidence="1">
    <location>
        <begin position="309"/>
        <end position="381"/>
    </location>
</feature>
<dbReference type="Gene3D" id="3.30.1380.10">
    <property type="match status" value="1"/>
</dbReference>
<dbReference type="GO" id="GO:0008233">
    <property type="term" value="F:peptidase activity"/>
    <property type="evidence" value="ECO:0007669"/>
    <property type="project" value="InterPro"/>
</dbReference>
<dbReference type="Pfam" id="PF13539">
    <property type="entry name" value="Peptidase_M15_4"/>
    <property type="match status" value="1"/>
</dbReference>
<dbReference type="Proteomes" id="UP000468687">
    <property type="component" value="Unassembled WGS sequence"/>
</dbReference>
<dbReference type="InterPro" id="IPR009045">
    <property type="entry name" value="Zn_M74/Hedgehog-like"/>
</dbReference>
<evidence type="ECO:0000313" key="2">
    <source>
        <dbReference type="EMBL" id="NEN78696.1"/>
    </source>
</evidence>
<keyword evidence="3" id="KW-1185">Reference proteome</keyword>
<dbReference type="InterPro" id="IPR039561">
    <property type="entry name" value="Peptidase_M15C"/>
</dbReference>
<organism evidence="2 3">
    <name type="scientific">Nocardioides zeae</name>
    <dbReference type="NCBI Taxonomy" id="1457234"/>
    <lineage>
        <taxon>Bacteria</taxon>
        <taxon>Bacillati</taxon>
        <taxon>Actinomycetota</taxon>
        <taxon>Actinomycetes</taxon>
        <taxon>Propionibacteriales</taxon>
        <taxon>Nocardioidaceae</taxon>
        <taxon>Nocardioides</taxon>
    </lineage>
</organism>
<dbReference type="SUPFAM" id="SSF55166">
    <property type="entry name" value="Hedgehog/DD-peptidase"/>
    <property type="match status" value="1"/>
</dbReference>
<protein>
    <submittedName>
        <fullName evidence="2">M15 family metallopeptidase</fullName>
    </submittedName>
</protein>
<comment type="caution">
    <text evidence="2">The sequence shown here is derived from an EMBL/GenBank/DDBJ whole genome shotgun (WGS) entry which is preliminary data.</text>
</comment>
<gene>
    <name evidence="2" type="ORF">G3T38_10440</name>
</gene>
<accession>A0A6P0HJF0</accession>
<name>A0A6P0HJF0_9ACTN</name>
<evidence type="ECO:0000259" key="1">
    <source>
        <dbReference type="Pfam" id="PF13539"/>
    </source>
</evidence>